<dbReference type="SUPFAM" id="SSF58104">
    <property type="entry name" value="Methyl-accepting chemotaxis protein (MCP) signaling domain"/>
    <property type="match status" value="1"/>
</dbReference>
<evidence type="ECO:0000256" key="3">
    <source>
        <dbReference type="ARBA" id="ARBA00022481"/>
    </source>
</evidence>
<keyword evidence="8 10" id="KW-0807">Transducer</keyword>
<evidence type="ECO:0000259" key="13">
    <source>
        <dbReference type="PROSITE" id="PS50885"/>
    </source>
</evidence>
<dbReference type="FunFam" id="1.10.287.950:FF:000001">
    <property type="entry name" value="Methyl-accepting chemotaxis sensory transducer"/>
    <property type="match status" value="1"/>
</dbReference>
<name>A0A1X0N9Z9_9PSED</name>
<dbReference type="GO" id="GO:0004888">
    <property type="term" value="F:transmembrane signaling receptor activity"/>
    <property type="evidence" value="ECO:0007669"/>
    <property type="project" value="InterPro"/>
</dbReference>
<dbReference type="PROSITE" id="PS51753">
    <property type="entry name" value="HBM"/>
    <property type="match status" value="1"/>
</dbReference>
<evidence type="ECO:0000256" key="11">
    <source>
        <dbReference type="SAM" id="Phobius"/>
    </source>
</evidence>
<feature type="domain" description="Methyl-accepting transducer" evidence="12">
    <location>
        <begin position="368"/>
        <end position="604"/>
    </location>
</feature>
<dbReference type="InterPro" id="IPR004090">
    <property type="entry name" value="Chemotax_Me-accpt_rcpt"/>
</dbReference>
<dbReference type="GO" id="GO:0005886">
    <property type="term" value="C:plasma membrane"/>
    <property type="evidence" value="ECO:0007669"/>
    <property type="project" value="UniProtKB-SubCell"/>
</dbReference>
<reference evidence="16" key="1">
    <citation type="submission" date="2017-02" db="EMBL/GenBank/DDBJ databases">
        <title>Pseudomonas floridae sp. nov., a novel pathogenic bacterial species isolated from tomato.</title>
        <authorList>
            <person name="Timilsina S."/>
            <person name="Vallad G.E."/>
            <person name="Jones J.B."/>
        </authorList>
    </citation>
    <scope>NUCLEOTIDE SEQUENCE [LARGE SCALE GENOMIC DNA]</scope>
    <source>
        <strain evidence="16">GEV388</strain>
    </source>
</reference>
<keyword evidence="2" id="KW-1003">Cell membrane</keyword>
<feature type="domain" description="HAMP" evidence="13">
    <location>
        <begin position="311"/>
        <end position="363"/>
    </location>
</feature>
<dbReference type="SMART" id="SM01358">
    <property type="entry name" value="HBM"/>
    <property type="match status" value="1"/>
</dbReference>
<evidence type="ECO:0000256" key="4">
    <source>
        <dbReference type="ARBA" id="ARBA00022500"/>
    </source>
</evidence>
<dbReference type="InterPro" id="IPR032255">
    <property type="entry name" value="HBM"/>
</dbReference>
<comment type="subcellular location">
    <subcellularLocation>
        <location evidence="1">Cell membrane</location>
        <topology evidence="1">Multi-pass membrane protein</topology>
    </subcellularLocation>
</comment>
<dbReference type="PANTHER" id="PTHR32089">
    <property type="entry name" value="METHYL-ACCEPTING CHEMOTAXIS PROTEIN MCPB"/>
    <property type="match status" value="1"/>
</dbReference>
<evidence type="ECO:0000256" key="2">
    <source>
        <dbReference type="ARBA" id="ARBA00022475"/>
    </source>
</evidence>
<dbReference type="SMART" id="SM00304">
    <property type="entry name" value="HAMP"/>
    <property type="match status" value="2"/>
</dbReference>
<protein>
    <submittedName>
        <fullName evidence="15">Methyl-accepting chemotaxis protein</fullName>
    </submittedName>
</protein>
<feature type="transmembrane region" description="Helical" evidence="11">
    <location>
        <begin position="290"/>
        <end position="309"/>
    </location>
</feature>
<evidence type="ECO:0000256" key="10">
    <source>
        <dbReference type="PROSITE-ProRule" id="PRU00284"/>
    </source>
</evidence>
<comment type="caution">
    <text evidence="15">The sequence shown here is derived from an EMBL/GenBank/DDBJ whole genome shotgun (WGS) entry which is preliminary data.</text>
</comment>
<accession>A0A1X0N9Z9</accession>
<dbReference type="InterPro" id="IPR003660">
    <property type="entry name" value="HAMP_dom"/>
</dbReference>
<dbReference type="AlphaFoldDB" id="A0A1X0N9Z9"/>
<dbReference type="EMBL" id="MUIO01000018">
    <property type="protein sequence ID" value="ORC60566.1"/>
    <property type="molecule type" value="Genomic_DNA"/>
</dbReference>
<dbReference type="InterPro" id="IPR004089">
    <property type="entry name" value="MCPsignal_dom"/>
</dbReference>
<dbReference type="CDD" id="cd06225">
    <property type="entry name" value="HAMP"/>
    <property type="match status" value="1"/>
</dbReference>
<dbReference type="PRINTS" id="PR00260">
    <property type="entry name" value="CHEMTRNSDUCR"/>
</dbReference>
<dbReference type="CDD" id="cd11386">
    <property type="entry name" value="MCP_signal"/>
    <property type="match status" value="1"/>
</dbReference>
<comment type="similarity">
    <text evidence="9">Belongs to the methyl-accepting chemotaxis (MCP) protein family.</text>
</comment>
<dbReference type="PROSITE" id="PS50111">
    <property type="entry name" value="CHEMOTAXIS_TRANSDUC_2"/>
    <property type="match status" value="1"/>
</dbReference>
<evidence type="ECO:0000256" key="6">
    <source>
        <dbReference type="ARBA" id="ARBA00022989"/>
    </source>
</evidence>
<dbReference type="Gene3D" id="1.20.1440.210">
    <property type="match status" value="2"/>
</dbReference>
<evidence type="ECO:0000256" key="7">
    <source>
        <dbReference type="ARBA" id="ARBA00023136"/>
    </source>
</evidence>
<dbReference type="Pfam" id="PF16591">
    <property type="entry name" value="HBM"/>
    <property type="match status" value="1"/>
</dbReference>
<keyword evidence="3" id="KW-0488">Methylation</keyword>
<feature type="domain" description="HBM" evidence="14">
    <location>
        <begin position="41"/>
        <end position="284"/>
    </location>
</feature>
<evidence type="ECO:0000256" key="8">
    <source>
        <dbReference type="ARBA" id="ARBA00023224"/>
    </source>
</evidence>
<evidence type="ECO:0000313" key="15">
    <source>
        <dbReference type="EMBL" id="ORC60566.1"/>
    </source>
</evidence>
<dbReference type="GO" id="GO:0006935">
    <property type="term" value="P:chemotaxis"/>
    <property type="evidence" value="ECO:0007669"/>
    <property type="project" value="UniProtKB-KW"/>
</dbReference>
<dbReference type="OrthoDB" id="6434013at2"/>
<evidence type="ECO:0000259" key="12">
    <source>
        <dbReference type="PROSITE" id="PS50111"/>
    </source>
</evidence>
<dbReference type="PANTHER" id="PTHR32089:SF120">
    <property type="entry name" value="METHYL-ACCEPTING CHEMOTAXIS PROTEIN TLPQ"/>
    <property type="match status" value="1"/>
</dbReference>
<evidence type="ECO:0000256" key="1">
    <source>
        <dbReference type="ARBA" id="ARBA00004651"/>
    </source>
</evidence>
<organism evidence="15 16">
    <name type="scientific">Pseudomonas floridensis</name>
    <dbReference type="NCBI Taxonomy" id="1958950"/>
    <lineage>
        <taxon>Bacteria</taxon>
        <taxon>Pseudomonadati</taxon>
        <taxon>Pseudomonadota</taxon>
        <taxon>Gammaproteobacteria</taxon>
        <taxon>Pseudomonadales</taxon>
        <taxon>Pseudomonadaceae</taxon>
        <taxon>Pseudomonas</taxon>
    </lineage>
</organism>
<dbReference type="Pfam" id="PF00672">
    <property type="entry name" value="HAMP"/>
    <property type="match status" value="1"/>
</dbReference>
<dbReference type="STRING" id="1958950.BZK31_06225"/>
<dbReference type="Proteomes" id="UP000192815">
    <property type="component" value="Unassembled WGS sequence"/>
</dbReference>
<dbReference type="Gene3D" id="1.10.287.950">
    <property type="entry name" value="Methyl-accepting chemotaxis protein"/>
    <property type="match status" value="1"/>
</dbReference>
<proteinExistence type="inferred from homology"/>
<keyword evidence="7 11" id="KW-0472">Membrane</keyword>
<gene>
    <name evidence="15" type="ORF">BZK31_06225</name>
</gene>
<keyword evidence="4" id="KW-0145">Chemotaxis</keyword>
<dbReference type="Pfam" id="PF00015">
    <property type="entry name" value="MCPsignal"/>
    <property type="match status" value="1"/>
</dbReference>
<dbReference type="GO" id="GO:0007165">
    <property type="term" value="P:signal transduction"/>
    <property type="evidence" value="ECO:0007669"/>
    <property type="project" value="UniProtKB-KW"/>
</dbReference>
<keyword evidence="6 11" id="KW-1133">Transmembrane helix</keyword>
<dbReference type="PROSITE" id="PS50885">
    <property type="entry name" value="HAMP"/>
    <property type="match status" value="1"/>
</dbReference>
<sequence>MNSSFANISVNMKLALGFGTVLFFTAILALVGWTSLDKLIYRTDRIGDITQLGNKLTDLRIARLQYMLTDGDETAAQNMQSKLDVFKQHQQLLLNTFTNPANVKPLRQLSDAIRSYEASLNQMRAVYQSGTRVRADMTANAAAAMKSIDTLNDTVMQLDASDPARFDQVQWVNAARQDLILVRYEVRGYTGKPDDKSEKAVFRQLDTALQHLDSLKSTFGADNAANIVQLENALRSYRASVEAFKATTVEATTVRKDLTTQGATIVKLGDELYDLQMKLGDADTAQARNLQIGCILLVLVLGVLAAVTITRQITRPLQDTLAIVDRIAAGDLTHTVIVTRRDELGVLQQGIQRMGATLRDLISGIRDGVTQIASAAEELSAVTEQTSAGVNSQKIETDQVATAMNEMSATVHEVARNAEQASVAASDADKEARAGDRVVGEAIGQIERLAAEVIRSSDAMTVLEQESDKIGKVMDVIKAVAEQTNLLALNAAIEAARAGEAGRGFAVVADEVRGLAQRTQQSTEEIESLVAGLQNGTRQVSEIMLGSRTLTDSSVELTRKAGVSLESITRTVSNIQAMNQQIAAAAEQQSSVADEISRSIVNVRDVSEQTAEASEETAASSVELARLGGQLQMLVSHFRV</sequence>
<evidence type="ECO:0000256" key="9">
    <source>
        <dbReference type="ARBA" id="ARBA00029447"/>
    </source>
</evidence>
<evidence type="ECO:0000259" key="14">
    <source>
        <dbReference type="PROSITE" id="PS51753"/>
    </source>
</evidence>
<dbReference type="SMART" id="SM00283">
    <property type="entry name" value="MA"/>
    <property type="match status" value="1"/>
</dbReference>
<evidence type="ECO:0000313" key="16">
    <source>
        <dbReference type="Proteomes" id="UP000192815"/>
    </source>
</evidence>
<keyword evidence="16" id="KW-1185">Reference proteome</keyword>
<evidence type="ECO:0000256" key="5">
    <source>
        <dbReference type="ARBA" id="ARBA00022692"/>
    </source>
</evidence>
<keyword evidence="5 11" id="KW-0812">Transmembrane</keyword>